<feature type="compositionally biased region" description="Pro residues" evidence="1">
    <location>
        <begin position="25"/>
        <end position="36"/>
    </location>
</feature>
<dbReference type="OrthoDB" id="1931397at2759"/>
<accession>A0A9D5BU18</accession>
<keyword evidence="3" id="KW-1185">Reference proteome</keyword>
<feature type="region of interest" description="Disordered" evidence="1">
    <location>
        <begin position="113"/>
        <end position="140"/>
    </location>
</feature>
<dbReference type="PANTHER" id="PTHR38386">
    <property type="entry name" value="OS05G0426900 PROTEIN"/>
    <property type="match status" value="1"/>
</dbReference>
<feature type="compositionally biased region" description="Acidic residues" evidence="1">
    <location>
        <begin position="117"/>
        <end position="126"/>
    </location>
</feature>
<protein>
    <submittedName>
        <fullName evidence="2">Uncharacterized protein</fullName>
    </submittedName>
</protein>
<evidence type="ECO:0000256" key="1">
    <source>
        <dbReference type="SAM" id="MobiDB-lite"/>
    </source>
</evidence>
<feature type="region of interest" description="Disordered" evidence="1">
    <location>
        <begin position="1"/>
        <end position="59"/>
    </location>
</feature>
<dbReference type="AlphaFoldDB" id="A0A9D5BU18"/>
<dbReference type="EMBL" id="JAGGNH010000058">
    <property type="protein sequence ID" value="KAJ0960802.1"/>
    <property type="molecule type" value="Genomic_DNA"/>
</dbReference>
<organism evidence="2 3">
    <name type="scientific">Dioscorea zingiberensis</name>
    <dbReference type="NCBI Taxonomy" id="325984"/>
    <lineage>
        <taxon>Eukaryota</taxon>
        <taxon>Viridiplantae</taxon>
        <taxon>Streptophyta</taxon>
        <taxon>Embryophyta</taxon>
        <taxon>Tracheophyta</taxon>
        <taxon>Spermatophyta</taxon>
        <taxon>Magnoliopsida</taxon>
        <taxon>Liliopsida</taxon>
        <taxon>Dioscoreales</taxon>
        <taxon>Dioscoreaceae</taxon>
        <taxon>Dioscorea</taxon>
    </lineage>
</organism>
<comment type="caution">
    <text evidence="2">The sequence shown here is derived from an EMBL/GenBank/DDBJ whole genome shotgun (WGS) entry which is preliminary data.</text>
</comment>
<reference evidence="2 3" key="1">
    <citation type="journal article" date="2022" name="Hortic Res">
        <title>The genome of Dioscorea zingiberensis sheds light on the biosynthesis, origin and evolution of the medicinally important diosgenin saponins.</title>
        <authorList>
            <person name="Li Y."/>
            <person name="Tan C."/>
            <person name="Li Z."/>
            <person name="Guo J."/>
            <person name="Li S."/>
            <person name="Chen X."/>
            <person name="Wang C."/>
            <person name="Dai X."/>
            <person name="Yang H."/>
            <person name="Song W."/>
            <person name="Hou L."/>
            <person name="Xu J."/>
            <person name="Tong Z."/>
            <person name="Xu A."/>
            <person name="Yuan X."/>
            <person name="Wang W."/>
            <person name="Yang Q."/>
            <person name="Chen L."/>
            <person name="Sun Z."/>
            <person name="Wang K."/>
            <person name="Pan B."/>
            <person name="Chen J."/>
            <person name="Bao Y."/>
            <person name="Liu F."/>
            <person name="Qi X."/>
            <person name="Gang D.R."/>
            <person name="Wen J."/>
            <person name="Li J."/>
        </authorList>
    </citation>
    <scope>NUCLEOTIDE SEQUENCE [LARGE SCALE GENOMIC DNA]</scope>
    <source>
        <strain evidence="2">Dzin_1.0</strain>
    </source>
</reference>
<gene>
    <name evidence="2" type="ORF">J5N97_001303</name>
</gene>
<dbReference type="SUPFAM" id="SSF101447">
    <property type="entry name" value="Formin homology 2 domain (FH2 domain)"/>
    <property type="match status" value="1"/>
</dbReference>
<evidence type="ECO:0000313" key="3">
    <source>
        <dbReference type="Proteomes" id="UP001085076"/>
    </source>
</evidence>
<name>A0A9D5BU18_9LILI</name>
<sequence length="175" mass="19910">MRGYSKMSFTAKSRSMDFSELTQSSPPPPPPPPPPNKDQEEGQQVKMKNHEEENIITGGVLNEDKFGVVLRRNFSSSSSSSQRIRAPDVLKRAFSMRRSSSVADGYWRIHDTGDQDVVQEEEDDDEQQQKDMKRSSKRKGMKFFKAFGSIPRHDIKTQSRLSRLALEPAHELRAG</sequence>
<dbReference type="PANTHER" id="PTHR38386:SF6">
    <property type="entry name" value="OS05G0426900 PROTEIN"/>
    <property type="match status" value="1"/>
</dbReference>
<dbReference type="Proteomes" id="UP001085076">
    <property type="component" value="Unassembled WGS sequence"/>
</dbReference>
<proteinExistence type="predicted"/>
<evidence type="ECO:0000313" key="2">
    <source>
        <dbReference type="EMBL" id="KAJ0960802.1"/>
    </source>
</evidence>